<dbReference type="GO" id="GO:0005332">
    <property type="term" value="F:gamma-aminobutyric acid:sodium:chloride symporter activity"/>
    <property type="evidence" value="ECO:0007669"/>
    <property type="project" value="TreeGrafter"/>
</dbReference>
<feature type="disulfide bond" evidence="7">
    <location>
        <begin position="144"/>
        <end position="153"/>
    </location>
</feature>
<reference evidence="10 11" key="1">
    <citation type="submission" date="2024-01" db="EMBL/GenBank/DDBJ databases">
        <authorList>
            <person name="Alioto T."/>
            <person name="Alioto T."/>
            <person name="Gomez Garrido J."/>
        </authorList>
    </citation>
    <scope>NUCLEOTIDE SEQUENCE [LARGE SCALE GENOMIC DNA]</scope>
</reference>
<evidence type="ECO:0000256" key="3">
    <source>
        <dbReference type="ARBA" id="ARBA00022692"/>
    </source>
</evidence>
<comment type="caution">
    <text evidence="10">The sequence shown here is derived from an EMBL/GenBank/DDBJ whole genome shotgun (WGS) entry which is preliminary data.</text>
</comment>
<feature type="transmembrane region" description="Helical" evidence="9">
    <location>
        <begin position="223"/>
        <end position="242"/>
    </location>
</feature>
<evidence type="ECO:0000256" key="2">
    <source>
        <dbReference type="ARBA" id="ARBA00022448"/>
    </source>
</evidence>
<dbReference type="PRINTS" id="PR00176">
    <property type="entry name" value="NANEUSMPORT"/>
</dbReference>
<dbReference type="PANTHER" id="PTHR11616:SF280">
    <property type="entry name" value="TRANSPORTER"/>
    <property type="match status" value="1"/>
</dbReference>
<feature type="transmembrane region" description="Helical" evidence="9">
    <location>
        <begin position="510"/>
        <end position="529"/>
    </location>
</feature>
<dbReference type="GO" id="GO:0005886">
    <property type="term" value="C:plasma membrane"/>
    <property type="evidence" value="ECO:0007669"/>
    <property type="project" value="TreeGrafter"/>
</dbReference>
<dbReference type="PANTHER" id="PTHR11616">
    <property type="entry name" value="SODIUM/CHLORIDE DEPENDENT TRANSPORTER"/>
    <property type="match status" value="1"/>
</dbReference>
<organism evidence="10 11">
    <name type="scientific">Scomber scombrus</name>
    <name type="common">Atlantic mackerel</name>
    <name type="synonym">Scomber vernalis</name>
    <dbReference type="NCBI Taxonomy" id="13677"/>
    <lineage>
        <taxon>Eukaryota</taxon>
        <taxon>Metazoa</taxon>
        <taxon>Chordata</taxon>
        <taxon>Craniata</taxon>
        <taxon>Vertebrata</taxon>
        <taxon>Euteleostomi</taxon>
        <taxon>Actinopterygii</taxon>
        <taxon>Neopterygii</taxon>
        <taxon>Teleostei</taxon>
        <taxon>Neoteleostei</taxon>
        <taxon>Acanthomorphata</taxon>
        <taxon>Pelagiaria</taxon>
        <taxon>Scombriformes</taxon>
        <taxon>Scombridae</taxon>
        <taxon>Scomber</taxon>
    </lineage>
</organism>
<sequence length="628" mass="70840">MTEETANGIRVEDSGTDKGAPAREKWANNTEFLLSVVAAINGFVNVWRFPYLCFRNGGVAFFIPYFVCLISVGIPIFFLETALGQYTSEGVVTAWRKICPMFEGVGVASLVVMIYLNIFFIVISAWTIFYLINSFISPMPWSTCNNVWNTDECHTRYSIYANPHMFHSESNWSFLNNFTSDDYLENDSFMNGTDTSLTFTSPEEEFWLSRVLRPSYDMSLGKVHWDLALCLLLAWIICYFCIWKGIKFMGKIVYFTATCPYLMMLILFIRGVTLPGAGEGLAYYLMPDYSRIISPSVWIDAASQVIYSYSLSVGVLTTLGSYNKYNSNCYRDCFALCCLNFATSIFAGLIVFSVLGFMAYEQNVEIYDIAMSGPGLAFITFPKIVSMLPGSMFWSVLFFLMMLLLGINAQFVYVESMATTITDLFPHHLRKPGRREILTLVIAVVCFLLGLPFITQGGILLFHVVDLYGLSEIIILFIIGFECIGIAWVYGADRFLHNITDMIGYPPVPVLKYCWMFFTPLICWIAILYHLSLPSHLVVFGFDAGGHSYTLGSLLIFTPLIFIPVFILVSSYRNFQTMSTPSSDLRQAWAHKPVLTLCKCVIFKAQGPPSSTVAEGNEKMMMEEPIGV</sequence>
<dbReference type="Proteomes" id="UP001314229">
    <property type="component" value="Unassembled WGS sequence"/>
</dbReference>
<evidence type="ECO:0000256" key="6">
    <source>
        <dbReference type="PIRSR" id="PIRSR600175-1"/>
    </source>
</evidence>
<dbReference type="SUPFAM" id="SSF161070">
    <property type="entry name" value="SNF-like"/>
    <property type="match status" value="1"/>
</dbReference>
<feature type="transmembrane region" description="Helical" evidence="9">
    <location>
        <begin position="32"/>
        <end position="50"/>
    </location>
</feature>
<name>A0AAV1NT90_SCOSC</name>
<feature type="binding site" evidence="6">
    <location>
        <position position="340"/>
    </location>
    <ligand>
        <name>Na(+)</name>
        <dbReference type="ChEBI" id="CHEBI:29101"/>
        <label>1</label>
    </ligand>
</feature>
<keyword evidence="6" id="KW-0915">Sodium</keyword>
<dbReference type="GO" id="GO:0042995">
    <property type="term" value="C:cell projection"/>
    <property type="evidence" value="ECO:0007669"/>
    <property type="project" value="TreeGrafter"/>
</dbReference>
<keyword evidence="3 9" id="KW-0812">Transmembrane</keyword>
<feature type="transmembrane region" description="Helical" evidence="9">
    <location>
        <begin position="468"/>
        <end position="490"/>
    </location>
</feature>
<feature type="transmembrane region" description="Helical" evidence="9">
    <location>
        <begin position="437"/>
        <end position="462"/>
    </location>
</feature>
<feature type="transmembrane region" description="Helical" evidence="9">
    <location>
        <begin position="392"/>
        <end position="416"/>
    </location>
</feature>
<keyword evidence="2" id="KW-0813">Transport</keyword>
<keyword evidence="4 9" id="KW-1133">Transmembrane helix</keyword>
<evidence type="ECO:0000256" key="9">
    <source>
        <dbReference type="SAM" id="Phobius"/>
    </source>
</evidence>
<dbReference type="InterPro" id="IPR000175">
    <property type="entry name" value="Na/ntran_symport"/>
</dbReference>
<feature type="binding site" evidence="6">
    <location>
        <position position="405"/>
    </location>
    <ligand>
        <name>Na(+)</name>
        <dbReference type="ChEBI" id="CHEBI:29101"/>
        <label>1</label>
    </ligand>
</feature>
<dbReference type="Pfam" id="PF00209">
    <property type="entry name" value="SNF"/>
    <property type="match status" value="1"/>
</dbReference>
<dbReference type="InterPro" id="IPR037272">
    <property type="entry name" value="SNS_sf"/>
</dbReference>
<evidence type="ECO:0000256" key="1">
    <source>
        <dbReference type="ARBA" id="ARBA00004141"/>
    </source>
</evidence>
<evidence type="ECO:0000313" key="10">
    <source>
        <dbReference type="EMBL" id="CAK6961354.1"/>
    </source>
</evidence>
<feature type="region of interest" description="Disordered" evidence="8">
    <location>
        <begin position="1"/>
        <end position="21"/>
    </location>
</feature>
<protein>
    <submittedName>
        <fullName evidence="10">Sodium- and chloride-dependent betaine transporter-like</fullName>
    </submittedName>
</protein>
<feature type="transmembrane region" description="Helical" evidence="9">
    <location>
        <begin position="104"/>
        <end position="132"/>
    </location>
</feature>
<feature type="transmembrane region" description="Helical" evidence="9">
    <location>
        <begin position="297"/>
        <end position="322"/>
    </location>
</feature>
<comment type="subcellular location">
    <subcellularLocation>
        <location evidence="1">Membrane</location>
        <topology evidence="1">Multi-pass membrane protein</topology>
    </subcellularLocation>
</comment>
<feature type="transmembrane region" description="Helical" evidence="9">
    <location>
        <begin position="334"/>
        <end position="360"/>
    </location>
</feature>
<gene>
    <name evidence="10" type="ORF">FSCOSCO3_A026101</name>
</gene>
<feature type="transmembrane region" description="Helical" evidence="9">
    <location>
        <begin position="62"/>
        <end position="83"/>
    </location>
</feature>
<dbReference type="EMBL" id="CAWUFR010000050">
    <property type="protein sequence ID" value="CAK6961354.1"/>
    <property type="molecule type" value="Genomic_DNA"/>
</dbReference>
<dbReference type="GO" id="GO:0046872">
    <property type="term" value="F:metal ion binding"/>
    <property type="evidence" value="ECO:0007669"/>
    <property type="project" value="UniProtKB-KW"/>
</dbReference>
<accession>A0AAV1NT90</accession>
<keyword evidence="11" id="KW-1185">Reference proteome</keyword>
<evidence type="ECO:0000256" key="7">
    <source>
        <dbReference type="PIRSR" id="PIRSR600175-2"/>
    </source>
</evidence>
<evidence type="ECO:0000313" key="11">
    <source>
        <dbReference type="Proteomes" id="UP001314229"/>
    </source>
</evidence>
<dbReference type="AlphaFoldDB" id="A0AAV1NT90"/>
<feature type="transmembrane region" description="Helical" evidence="9">
    <location>
        <begin position="254"/>
        <end position="277"/>
    </location>
</feature>
<feature type="compositionally biased region" description="Basic and acidic residues" evidence="8">
    <location>
        <begin position="10"/>
        <end position="21"/>
    </location>
</feature>
<keyword evidence="7" id="KW-1015">Disulfide bond</keyword>
<feature type="transmembrane region" description="Helical" evidence="9">
    <location>
        <begin position="549"/>
        <end position="569"/>
    </location>
</feature>
<evidence type="ECO:0000256" key="5">
    <source>
        <dbReference type="ARBA" id="ARBA00023136"/>
    </source>
</evidence>
<evidence type="ECO:0000256" key="4">
    <source>
        <dbReference type="ARBA" id="ARBA00022989"/>
    </source>
</evidence>
<keyword evidence="5 9" id="KW-0472">Membrane</keyword>
<feature type="binding site" evidence="6">
    <location>
        <position position="45"/>
    </location>
    <ligand>
        <name>Na(+)</name>
        <dbReference type="ChEBI" id="CHEBI:29101"/>
        <label>1</label>
    </ligand>
</feature>
<proteinExistence type="predicted"/>
<evidence type="ECO:0000256" key="8">
    <source>
        <dbReference type="SAM" id="MobiDB-lite"/>
    </source>
</evidence>
<dbReference type="PROSITE" id="PS50267">
    <property type="entry name" value="NA_NEUROTRAN_SYMP_3"/>
    <property type="match status" value="1"/>
</dbReference>
<feature type="binding site" evidence="6">
    <location>
        <position position="308"/>
    </location>
    <ligand>
        <name>Na(+)</name>
        <dbReference type="ChEBI" id="CHEBI:29101"/>
        <label>1</label>
    </ligand>
</feature>
<keyword evidence="6" id="KW-0479">Metal-binding</keyword>